<evidence type="ECO:0000256" key="1">
    <source>
        <dbReference type="SAM" id="SignalP"/>
    </source>
</evidence>
<dbReference type="Proteomes" id="UP001174909">
    <property type="component" value="Unassembled WGS sequence"/>
</dbReference>
<keyword evidence="1" id="KW-0732">Signal</keyword>
<gene>
    <name evidence="2" type="ORF">GBAR_LOCUS17475</name>
</gene>
<organism evidence="2 3">
    <name type="scientific">Geodia barretti</name>
    <name type="common">Barrett's horny sponge</name>
    <dbReference type="NCBI Taxonomy" id="519541"/>
    <lineage>
        <taxon>Eukaryota</taxon>
        <taxon>Metazoa</taxon>
        <taxon>Porifera</taxon>
        <taxon>Demospongiae</taxon>
        <taxon>Heteroscleromorpha</taxon>
        <taxon>Tetractinellida</taxon>
        <taxon>Astrophorina</taxon>
        <taxon>Geodiidae</taxon>
        <taxon>Geodia</taxon>
    </lineage>
</organism>
<accession>A0AA35SKM2</accession>
<dbReference type="EMBL" id="CASHTH010002501">
    <property type="protein sequence ID" value="CAI8030798.1"/>
    <property type="molecule type" value="Genomic_DNA"/>
</dbReference>
<reference evidence="2" key="1">
    <citation type="submission" date="2023-03" db="EMBL/GenBank/DDBJ databases">
        <authorList>
            <person name="Steffen K."/>
            <person name="Cardenas P."/>
        </authorList>
    </citation>
    <scope>NUCLEOTIDE SEQUENCE</scope>
</reference>
<evidence type="ECO:0008006" key="4">
    <source>
        <dbReference type="Google" id="ProtNLM"/>
    </source>
</evidence>
<protein>
    <recommendedName>
        <fullName evidence="4">Secreted protein</fullName>
    </recommendedName>
</protein>
<keyword evidence="3" id="KW-1185">Reference proteome</keyword>
<evidence type="ECO:0000313" key="2">
    <source>
        <dbReference type="EMBL" id="CAI8030798.1"/>
    </source>
</evidence>
<proteinExistence type="predicted"/>
<feature type="chain" id="PRO_5041412549" description="Secreted protein" evidence="1">
    <location>
        <begin position="22"/>
        <end position="75"/>
    </location>
</feature>
<evidence type="ECO:0000313" key="3">
    <source>
        <dbReference type="Proteomes" id="UP001174909"/>
    </source>
</evidence>
<sequence length="75" mass="8009">MILAVAVILFSGASFGVLVAAQRDVEFPKEIVDTAPCLPSHGNASITRLNSSENYYQGGRGRRSRQAVEALVDGM</sequence>
<comment type="caution">
    <text evidence="2">The sequence shown here is derived from an EMBL/GenBank/DDBJ whole genome shotgun (WGS) entry which is preliminary data.</text>
</comment>
<name>A0AA35SKM2_GEOBA</name>
<feature type="signal peptide" evidence="1">
    <location>
        <begin position="1"/>
        <end position="21"/>
    </location>
</feature>
<dbReference type="AlphaFoldDB" id="A0AA35SKM2"/>